<name>A0ABQ6YL14_9NOCA</name>
<protein>
    <submittedName>
        <fullName evidence="1">Uncharacterized protein</fullName>
    </submittedName>
</protein>
<sequence length="169" mass="18906">MSDDSESPEILREPITVPTEELLRPIISNWFTNDVIDPSAFNISTTDRKHDNNRMSIARGSATTPEQAYQAKLNAIKERCEPLGKPYNAPIGVLAVTVEEVESVEVKSPHGGEARQPLTVWDDSMNENRPDDHGHIDFNAVPADDKGACLLAAKQLLRLAMERDWKYRP</sequence>
<evidence type="ECO:0000313" key="2">
    <source>
        <dbReference type="Proteomes" id="UP000798951"/>
    </source>
</evidence>
<dbReference type="EMBL" id="VMSD01000005">
    <property type="protein sequence ID" value="KAF0846477.1"/>
    <property type="molecule type" value="Genomic_DNA"/>
</dbReference>
<organism evidence="1 2">
    <name type="scientific">Nocardia caishijiensis</name>
    <dbReference type="NCBI Taxonomy" id="184756"/>
    <lineage>
        <taxon>Bacteria</taxon>
        <taxon>Bacillati</taxon>
        <taxon>Actinomycetota</taxon>
        <taxon>Actinomycetes</taxon>
        <taxon>Mycobacteriales</taxon>
        <taxon>Nocardiaceae</taxon>
        <taxon>Nocardia</taxon>
    </lineage>
</organism>
<keyword evidence="2" id="KW-1185">Reference proteome</keyword>
<reference evidence="1 2" key="1">
    <citation type="submission" date="2019-07" db="EMBL/GenBank/DDBJ databases">
        <title>Genomic Encyclopedia of Type Strains, Phase IV (KMG-IV): sequencing the most valuable type-strain genomes for metagenomic binning, comparative biology and taxonomic classification.</title>
        <authorList>
            <person name="Goeker M."/>
        </authorList>
    </citation>
    <scope>NUCLEOTIDE SEQUENCE [LARGE SCALE GENOMIC DNA]</scope>
    <source>
        <strain evidence="1 2">DSM 44831</strain>
    </source>
</reference>
<gene>
    <name evidence="1" type="ORF">FNL39_105392</name>
</gene>
<accession>A0ABQ6YL14</accession>
<dbReference type="RefSeq" id="WP_067985295.1">
    <property type="nucleotide sequence ID" value="NZ_VMSD01000005.1"/>
</dbReference>
<evidence type="ECO:0000313" key="1">
    <source>
        <dbReference type="EMBL" id="KAF0846477.1"/>
    </source>
</evidence>
<comment type="caution">
    <text evidence="1">The sequence shown here is derived from an EMBL/GenBank/DDBJ whole genome shotgun (WGS) entry which is preliminary data.</text>
</comment>
<proteinExistence type="predicted"/>
<dbReference type="Proteomes" id="UP000798951">
    <property type="component" value="Unassembled WGS sequence"/>
</dbReference>